<dbReference type="GO" id="GO:0046464">
    <property type="term" value="P:acylglycerol catabolic process"/>
    <property type="evidence" value="ECO:0007669"/>
    <property type="project" value="TreeGrafter"/>
</dbReference>
<name>N1Q8P3_PSEFD</name>
<dbReference type="GO" id="GO:0016020">
    <property type="term" value="C:membrane"/>
    <property type="evidence" value="ECO:0007669"/>
    <property type="project" value="TreeGrafter"/>
</dbReference>
<keyword evidence="3" id="KW-1185">Reference proteome</keyword>
<dbReference type="GO" id="GO:0047372">
    <property type="term" value="F:monoacylglycerol lipase activity"/>
    <property type="evidence" value="ECO:0007669"/>
    <property type="project" value="TreeGrafter"/>
</dbReference>
<dbReference type="InterPro" id="IPR050266">
    <property type="entry name" value="AB_hydrolase_sf"/>
</dbReference>
<dbReference type="Proteomes" id="UP000016932">
    <property type="component" value="Unassembled WGS sequence"/>
</dbReference>
<dbReference type="eggNOG" id="ENOG502S1BG">
    <property type="taxonomic scope" value="Eukaryota"/>
</dbReference>
<dbReference type="EMBL" id="KB446555">
    <property type="protein sequence ID" value="EME89249.1"/>
    <property type="molecule type" value="Genomic_DNA"/>
</dbReference>
<dbReference type="SUPFAM" id="SSF53474">
    <property type="entry name" value="alpha/beta-Hydrolases"/>
    <property type="match status" value="1"/>
</dbReference>
<dbReference type="InterPro" id="IPR000073">
    <property type="entry name" value="AB_hydrolase_1"/>
</dbReference>
<dbReference type="VEuPathDB" id="FungiDB:MYCFIDRAFT_126791"/>
<protein>
    <recommendedName>
        <fullName evidence="1">AB hydrolase-1 domain-containing protein</fullName>
    </recommendedName>
</protein>
<dbReference type="PANTHER" id="PTHR43798:SF33">
    <property type="entry name" value="HYDROLASE, PUTATIVE (AFU_ORTHOLOGUE AFUA_2G14860)-RELATED"/>
    <property type="match status" value="1"/>
</dbReference>
<dbReference type="HOGENOM" id="CLU_020336_11_1_1"/>
<dbReference type="KEGG" id="pfj:MYCFIDRAFT_126791"/>
<dbReference type="GeneID" id="19330621"/>
<organism evidence="2 3">
    <name type="scientific">Pseudocercospora fijiensis (strain CIRAD86)</name>
    <name type="common">Black leaf streak disease fungus</name>
    <name type="synonym">Mycosphaerella fijiensis</name>
    <dbReference type="NCBI Taxonomy" id="383855"/>
    <lineage>
        <taxon>Eukaryota</taxon>
        <taxon>Fungi</taxon>
        <taxon>Dikarya</taxon>
        <taxon>Ascomycota</taxon>
        <taxon>Pezizomycotina</taxon>
        <taxon>Dothideomycetes</taxon>
        <taxon>Dothideomycetidae</taxon>
        <taxon>Mycosphaerellales</taxon>
        <taxon>Mycosphaerellaceae</taxon>
        <taxon>Pseudocercospora</taxon>
    </lineage>
</organism>
<dbReference type="Gene3D" id="3.40.50.1820">
    <property type="entry name" value="alpha/beta hydrolase"/>
    <property type="match status" value="1"/>
</dbReference>
<dbReference type="RefSeq" id="XP_007921956.1">
    <property type="nucleotide sequence ID" value="XM_007923765.1"/>
</dbReference>
<evidence type="ECO:0000313" key="2">
    <source>
        <dbReference type="EMBL" id="EME89249.1"/>
    </source>
</evidence>
<sequence>MDIFNRPSLRTLCLALTTPVLGCVAVKLVSQLLIATTTPAVPRGPRIYRAPSRRLLTPDEEWTIPSPDAFPGGRDIDTPYGNIRAYEWGPENGRKVMFVHGISTPCIALAKVAKLLVRKRCRVLLWDLPGRGYSDCPDPEVYRQDIKLFSAQMLAVLGSSKLDWMSGFTLVGYSLGGGISASFASYYPELVESLVLIAPGGLLRPTRLSLSSQILYSGVLPNWFVYYCVDKRLRIGGSGSNKPMAKLRRASLTAAVAEETPDDVDPHAPGQDSLSPIFDDRPCITPSTAVQWQLDVHPGFVPAFISSIKYAPIHDGWERWRLIGKRCEAKRKSLNPEPKKGMKKVLVILGTKDVIIMPEETAEDATAALGKENVQIVRLNGGHDMPLTNDYGCVDAMTRFWDEES</sequence>
<dbReference type="Pfam" id="PF00561">
    <property type="entry name" value="Abhydrolase_1"/>
    <property type="match status" value="1"/>
</dbReference>
<feature type="domain" description="AB hydrolase-1" evidence="1">
    <location>
        <begin position="96"/>
        <end position="384"/>
    </location>
</feature>
<proteinExistence type="predicted"/>
<gene>
    <name evidence="2" type="ORF">MYCFIDRAFT_126791</name>
</gene>
<dbReference type="OrthoDB" id="408373at2759"/>
<dbReference type="PANTHER" id="PTHR43798">
    <property type="entry name" value="MONOACYLGLYCEROL LIPASE"/>
    <property type="match status" value="1"/>
</dbReference>
<dbReference type="InterPro" id="IPR029058">
    <property type="entry name" value="AB_hydrolase_fold"/>
</dbReference>
<reference evidence="2 3" key="1">
    <citation type="journal article" date="2012" name="PLoS Pathog.">
        <title>Diverse lifestyles and strategies of plant pathogenesis encoded in the genomes of eighteen Dothideomycetes fungi.</title>
        <authorList>
            <person name="Ohm R.A."/>
            <person name="Feau N."/>
            <person name="Henrissat B."/>
            <person name="Schoch C.L."/>
            <person name="Horwitz B.A."/>
            <person name="Barry K.W."/>
            <person name="Condon B.J."/>
            <person name="Copeland A.C."/>
            <person name="Dhillon B."/>
            <person name="Glaser F."/>
            <person name="Hesse C.N."/>
            <person name="Kosti I."/>
            <person name="LaButti K."/>
            <person name="Lindquist E.A."/>
            <person name="Lucas S."/>
            <person name="Salamov A.A."/>
            <person name="Bradshaw R.E."/>
            <person name="Ciuffetti L."/>
            <person name="Hamelin R.C."/>
            <person name="Kema G.H.J."/>
            <person name="Lawrence C."/>
            <person name="Scott J.A."/>
            <person name="Spatafora J.W."/>
            <person name="Turgeon B.G."/>
            <person name="de Wit P.J.G.M."/>
            <person name="Zhong S."/>
            <person name="Goodwin S.B."/>
            <person name="Grigoriev I.V."/>
        </authorList>
    </citation>
    <scope>NUCLEOTIDE SEQUENCE [LARGE SCALE GENOMIC DNA]</scope>
    <source>
        <strain evidence="2 3">CIRAD86</strain>
    </source>
</reference>
<accession>N1Q8P3</accession>
<dbReference type="AlphaFoldDB" id="N1Q8P3"/>
<evidence type="ECO:0000259" key="1">
    <source>
        <dbReference type="Pfam" id="PF00561"/>
    </source>
</evidence>
<dbReference type="PRINTS" id="PR00111">
    <property type="entry name" value="ABHYDROLASE"/>
</dbReference>
<evidence type="ECO:0000313" key="3">
    <source>
        <dbReference type="Proteomes" id="UP000016932"/>
    </source>
</evidence>